<feature type="region of interest" description="Disordered" evidence="1">
    <location>
        <begin position="1"/>
        <end position="23"/>
    </location>
</feature>
<feature type="non-terminal residue" evidence="2">
    <location>
        <position position="515"/>
    </location>
</feature>
<feature type="region of interest" description="Disordered" evidence="1">
    <location>
        <begin position="377"/>
        <end position="396"/>
    </location>
</feature>
<feature type="region of interest" description="Disordered" evidence="1">
    <location>
        <begin position="203"/>
        <end position="283"/>
    </location>
</feature>
<feature type="compositionally biased region" description="Acidic residues" evidence="1">
    <location>
        <begin position="415"/>
        <end position="427"/>
    </location>
</feature>
<feature type="compositionally biased region" description="Basic and acidic residues" evidence="1">
    <location>
        <begin position="382"/>
        <end position="391"/>
    </location>
</feature>
<protein>
    <submittedName>
        <fullName evidence="2">Uncharacterized protein</fullName>
    </submittedName>
</protein>
<feature type="compositionally biased region" description="Basic residues" evidence="1">
    <location>
        <begin position="266"/>
        <end position="277"/>
    </location>
</feature>
<evidence type="ECO:0000256" key="1">
    <source>
        <dbReference type="SAM" id="MobiDB-lite"/>
    </source>
</evidence>
<sequence>MTTKMPVMHTVGSPECGLTRSSQQTMSRSHCRNIRQKISQWECRASSGSCENLLDIKPRRSFNEQNGITKSTENLLDNRKPVVNHDKNMGLDFREGNRDNLLDDENNKANHKDNIYEDQLESPPYFSKKQSSFLDPEIDLPPGNFYTSPEMFKKNELIAEDLREMALKCKQRRAKSISAEDELKVQCLSDQNNAIKNIDDNYYDTEPFNDGPSINPVPKPRRTFRYANCNRPEKYMDSNHRRRKSIDESDTESSDPSIPPSEPKKTANRKLKPRSKRKSFEYEDVQTYRRLLQQTNHSRISEEPTEVPQSTLYHTLSEDNIYEDIMCRVDKPAFLSTSIPAIAPTSSIEESAELFDHSVSHLLLDNAQPLLDSDVGTEVEDDRNMSLERGRNTGRQIGIHVSQAAAYYQVVSSSNDEDGGDGDDEVTDGTSVPDRAEEETEEGEPLRRYQNISFMADPNHMEDPTSTMYNKSTQDSIKKLFKKTDIGTEKYQTVHSQEVRKGFYLTGNIDGVESV</sequence>
<evidence type="ECO:0000313" key="3">
    <source>
        <dbReference type="Proteomes" id="UP000228934"/>
    </source>
</evidence>
<feature type="region of interest" description="Disordered" evidence="1">
    <location>
        <begin position="413"/>
        <end position="448"/>
    </location>
</feature>
<reference evidence="3" key="1">
    <citation type="journal article" date="2017" name="Nat. Commun.">
        <title>The North American bullfrog draft genome provides insight into hormonal regulation of long noncoding RNA.</title>
        <authorList>
            <person name="Hammond S.A."/>
            <person name="Warren R.L."/>
            <person name="Vandervalk B.P."/>
            <person name="Kucuk E."/>
            <person name="Khan H."/>
            <person name="Gibb E.A."/>
            <person name="Pandoh P."/>
            <person name="Kirk H."/>
            <person name="Zhao Y."/>
            <person name="Jones M."/>
            <person name="Mungall A.J."/>
            <person name="Coope R."/>
            <person name="Pleasance S."/>
            <person name="Moore R.A."/>
            <person name="Holt R.A."/>
            <person name="Round J.M."/>
            <person name="Ohora S."/>
            <person name="Walle B.V."/>
            <person name="Veldhoen N."/>
            <person name="Helbing C.C."/>
            <person name="Birol I."/>
        </authorList>
    </citation>
    <scope>NUCLEOTIDE SEQUENCE [LARGE SCALE GENOMIC DNA]</scope>
</reference>
<accession>A0A2G9RXV5</accession>
<dbReference type="AlphaFoldDB" id="A0A2G9RXV5"/>
<evidence type="ECO:0000313" key="2">
    <source>
        <dbReference type="EMBL" id="PIO32719.1"/>
    </source>
</evidence>
<feature type="region of interest" description="Disordered" evidence="1">
    <location>
        <begin position="82"/>
        <end position="108"/>
    </location>
</feature>
<keyword evidence="3" id="KW-1185">Reference proteome</keyword>
<dbReference type="EMBL" id="KV931516">
    <property type="protein sequence ID" value="PIO32719.1"/>
    <property type="molecule type" value="Genomic_DNA"/>
</dbReference>
<name>A0A2G9RXV5_AQUCT</name>
<dbReference type="OrthoDB" id="10266080at2759"/>
<dbReference type="Proteomes" id="UP000228934">
    <property type="component" value="Unassembled WGS sequence"/>
</dbReference>
<gene>
    <name evidence="2" type="ORF">AB205_0020820</name>
</gene>
<organism evidence="2 3">
    <name type="scientific">Aquarana catesbeiana</name>
    <name type="common">American bullfrog</name>
    <name type="synonym">Rana catesbeiana</name>
    <dbReference type="NCBI Taxonomy" id="8400"/>
    <lineage>
        <taxon>Eukaryota</taxon>
        <taxon>Metazoa</taxon>
        <taxon>Chordata</taxon>
        <taxon>Craniata</taxon>
        <taxon>Vertebrata</taxon>
        <taxon>Euteleostomi</taxon>
        <taxon>Amphibia</taxon>
        <taxon>Batrachia</taxon>
        <taxon>Anura</taxon>
        <taxon>Neobatrachia</taxon>
        <taxon>Ranoidea</taxon>
        <taxon>Ranidae</taxon>
        <taxon>Aquarana</taxon>
    </lineage>
</organism>
<proteinExistence type="predicted"/>